<dbReference type="GO" id="GO:0004831">
    <property type="term" value="F:tyrosine-tRNA ligase activity"/>
    <property type="evidence" value="ECO:0007669"/>
    <property type="project" value="UniProtKB-UniRule"/>
</dbReference>
<keyword evidence="15" id="KW-1185">Reference proteome</keyword>
<comment type="catalytic activity">
    <reaction evidence="9 11">
        <text>tRNA(Tyr) + L-tyrosine + ATP = L-tyrosyl-tRNA(Tyr) + AMP + diphosphate + H(+)</text>
        <dbReference type="Rhea" id="RHEA:10220"/>
        <dbReference type="Rhea" id="RHEA-COMP:9706"/>
        <dbReference type="Rhea" id="RHEA-COMP:9707"/>
        <dbReference type="ChEBI" id="CHEBI:15378"/>
        <dbReference type="ChEBI" id="CHEBI:30616"/>
        <dbReference type="ChEBI" id="CHEBI:33019"/>
        <dbReference type="ChEBI" id="CHEBI:58315"/>
        <dbReference type="ChEBI" id="CHEBI:78442"/>
        <dbReference type="ChEBI" id="CHEBI:78536"/>
        <dbReference type="ChEBI" id="CHEBI:456215"/>
        <dbReference type="EC" id="6.1.1.1"/>
    </reaction>
</comment>
<evidence type="ECO:0000256" key="10">
    <source>
        <dbReference type="ARBA" id="ARBA00060965"/>
    </source>
</evidence>
<keyword evidence="8 11" id="KW-0030">Aminoacyl-tRNA synthetase</keyword>
<keyword evidence="5 11" id="KW-0067">ATP-binding</keyword>
<dbReference type="EC" id="6.1.1.1" evidence="11"/>
<dbReference type="GO" id="GO:0005829">
    <property type="term" value="C:cytosol"/>
    <property type="evidence" value="ECO:0007669"/>
    <property type="project" value="TreeGrafter"/>
</dbReference>
<comment type="similarity">
    <text evidence="10 11">Belongs to the class-I aminoacyl-tRNA synthetase family. TyrS type 1 subfamily.</text>
</comment>
<dbReference type="GO" id="GO:0005524">
    <property type="term" value="F:ATP binding"/>
    <property type="evidence" value="ECO:0007669"/>
    <property type="project" value="UniProtKB-UniRule"/>
</dbReference>
<name>A0A917VYE7_9BACL</name>
<feature type="binding site" evidence="11">
    <location>
        <position position="170"/>
    </location>
    <ligand>
        <name>L-tyrosine</name>
        <dbReference type="ChEBI" id="CHEBI:58315"/>
    </ligand>
</feature>
<dbReference type="SUPFAM" id="SSF52374">
    <property type="entry name" value="Nucleotidylyl transferase"/>
    <property type="match status" value="1"/>
</dbReference>
<accession>A0A917VYE7</accession>
<evidence type="ECO:0000256" key="5">
    <source>
        <dbReference type="ARBA" id="ARBA00022840"/>
    </source>
</evidence>
<dbReference type="NCBIfam" id="TIGR00234">
    <property type="entry name" value="tyrS"/>
    <property type="match status" value="1"/>
</dbReference>
<evidence type="ECO:0000256" key="12">
    <source>
        <dbReference type="PROSITE-ProRule" id="PRU00182"/>
    </source>
</evidence>
<feature type="short sequence motif" description="'HIGH' region" evidence="11">
    <location>
        <begin position="38"/>
        <end position="47"/>
    </location>
</feature>
<dbReference type="InterPro" id="IPR024088">
    <property type="entry name" value="Tyr-tRNA-ligase_bac-type"/>
</dbReference>
<evidence type="ECO:0000256" key="11">
    <source>
        <dbReference type="HAMAP-Rule" id="MF_02006"/>
    </source>
</evidence>
<dbReference type="SUPFAM" id="SSF55174">
    <property type="entry name" value="Alpha-L RNA-binding motif"/>
    <property type="match status" value="1"/>
</dbReference>
<dbReference type="RefSeq" id="WP_188801665.1">
    <property type="nucleotide sequence ID" value="NZ_BMOK01000002.1"/>
</dbReference>
<dbReference type="InterPro" id="IPR024107">
    <property type="entry name" value="Tyr-tRNA-ligase_bac_1"/>
</dbReference>
<keyword evidence="4 11" id="KW-0547">Nucleotide-binding</keyword>
<dbReference type="InterPro" id="IPR002305">
    <property type="entry name" value="aa-tRNA-synth_Ic"/>
</dbReference>
<dbReference type="FunFam" id="1.10.240.10:FF:000001">
    <property type="entry name" value="Tyrosine--tRNA ligase"/>
    <property type="match status" value="1"/>
</dbReference>
<evidence type="ECO:0000256" key="9">
    <source>
        <dbReference type="ARBA" id="ARBA00048248"/>
    </source>
</evidence>
<organism evidence="14 15">
    <name type="scientific">Sporolactobacillus putidus</name>
    <dbReference type="NCBI Taxonomy" id="492735"/>
    <lineage>
        <taxon>Bacteria</taxon>
        <taxon>Bacillati</taxon>
        <taxon>Bacillota</taxon>
        <taxon>Bacilli</taxon>
        <taxon>Bacillales</taxon>
        <taxon>Sporolactobacillaceae</taxon>
        <taxon>Sporolactobacillus</taxon>
    </lineage>
</organism>
<dbReference type="HAMAP" id="MF_02006">
    <property type="entry name" value="Tyr_tRNA_synth_type1"/>
    <property type="match status" value="1"/>
</dbReference>
<dbReference type="InterPro" id="IPR036986">
    <property type="entry name" value="S4_RNA-bd_sf"/>
</dbReference>
<dbReference type="PRINTS" id="PR01040">
    <property type="entry name" value="TRNASYNTHTYR"/>
</dbReference>
<dbReference type="GO" id="GO:0006437">
    <property type="term" value="P:tyrosyl-tRNA aminoacylation"/>
    <property type="evidence" value="ECO:0007669"/>
    <property type="project" value="UniProtKB-UniRule"/>
</dbReference>
<evidence type="ECO:0000256" key="2">
    <source>
        <dbReference type="ARBA" id="ARBA00022490"/>
    </source>
</evidence>
<dbReference type="PANTHER" id="PTHR11766">
    <property type="entry name" value="TYROSYL-TRNA SYNTHETASE"/>
    <property type="match status" value="1"/>
</dbReference>
<dbReference type="PROSITE" id="PS50889">
    <property type="entry name" value="S4"/>
    <property type="match status" value="1"/>
</dbReference>
<dbReference type="SMART" id="SM00363">
    <property type="entry name" value="S4"/>
    <property type="match status" value="1"/>
</dbReference>
<keyword evidence="6 12" id="KW-0694">RNA-binding</keyword>
<dbReference type="CDD" id="cd00805">
    <property type="entry name" value="TyrRS_core"/>
    <property type="match status" value="1"/>
</dbReference>
<dbReference type="InterPro" id="IPR014729">
    <property type="entry name" value="Rossmann-like_a/b/a_fold"/>
</dbReference>
<gene>
    <name evidence="14" type="primary">tyrS1</name>
    <name evidence="11" type="synonym">tyrS</name>
    <name evidence="14" type="ORF">GCM10007968_06760</name>
</gene>
<protein>
    <recommendedName>
        <fullName evidence="11">Tyrosine--tRNA ligase</fullName>
        <ecNumber evidence="11">6.1.1.1</ecNumber>
    </recommendedName>
    <alternativeName>
        <fullName evidence="11">Tyrosyl-tRNA synthetase</fullName>
        <shortName evidence="11">TyrRS</shortName>
    </alternativeName>
</protein>
<dbReference type="InterPro" id="IPR002942">
    <property type="entry name" value="S4_RNA-bd"/>
</dbReference>
<dbReference type="PANTHER" id="PTHR11766:SF0">
    <property type="entry name" value="TYROSINE--TRNA LIGASE, MITOCHONDRIAL"/>
    <property type="match status" value="1"/>
</dbReference>
<comment type="caution">
    <text evidence="14">The sequence shown here is derived from an EMBL/GenBank/DDBJ whole genome shotgun (WGS) entry which is preliminary data.</text>
</comment>
<dbReference type="AlphaFoldDB" id="A0A917VYE7"/>
<evidence type="ECO:0000256" key="4">
    <source>
        <dbReference type="ARBA" id="ARBA00022741"/>
    </source>
</evidence>
<dbReference type="CDD" id="cd00165">
    <property type="entry name" value="S4"/>
    <property type="match status" value="1"/>
</dbReference>
<evidence type="ECO:0000256" key="8">
    <source>
        <dbReference type="ARBA" id="ARBA00023146"/>
    </source>
</evidence>
<dbReference type="InterPro" id="IPR002307">
    <property type="entry name" value="Tyr-tRNA-ligase"/>
</dbReference>
<evidence type="ECO:0000256" key="3">
    <source>
        <dbReference type="ARBA" id="ARBA00022598"/>
    </source>
</evidence>
<evidence type="ECO:0000256" key="6">
    <source>
        <dbReference type="ARBA" id="ARBA00022884"/>
    </source>
</evidence>
<proteinExistence type="inferred from homology"/>
<dbReference type="GO" id="GO:0042803">
    <property type="term" value="F:protein homodimerization activity"/>
    <property type="evidence" value="ECO:0007669"/>
    <property type="project" value="UniProtKB-ARBA"/>
</dbReference>
<dbReference type="Gene3D" id="3.40.50.620">
    <property type="entry name" value="HUPs"/>
    <property type="match status" value="1"/>
</dbReference>
<dbReference type="Proteomes" id="UP000654670">
    <property type="component" value="Unassembled WGS sequence"/>
</dbReference>
<dbReference type="GO" id="GO:0003723">
    <property type="term" value="F:RNA binding"/>
    <property type="evidence" value="ECO:0007669"/>
    <property type="project" value="UniProtKB-KW"/>
</dbReference>
<dbReference type="Gene3D" id="3.10.290.10">
    <property type="entry name" value="RNA-binding S4 domain"/>
    <property type="match status" value="1"/>
</dbReference>
<evidence type="ECO:0000313" key="15">
    <source>
        <dbReference type="Proteomes" id="UP000654670"/>
    </source>
</evidence>
<dbReference type="FunFam" id="3.40.50.620:FF:000008">
    <property type="entry name" value="Tyrosine--tRNA ligase"/>
    <property type="match status" value="1"/>
</dbReference>
<keyword evidence="3 11" id="KW-0436">Ligase</keyword>
<sequence length="422" mass="47677">MDIIEDLKYRGLMNQVTDEEGLREALKKPITFYCGFDPTASSLHAGNLLIIVIMMRLQQAGHHPIALVGGGTGMIGDPSGRSTERQLNTGEVVESYAQSLKKQLSRFLDFEHGQATYLNNIEWLGNLSTIAFLRDVGKHFPLNYMLSKDSVQSRLEAGISFTEFSYMLLQSYDYLNLYEKEGCRMEIGGSDQWGNITAGLELIRRRGHEEPAFGMTFPLITKSDGTKFGKSMGGAIWLDPEKTTPYEWYQFWINASDDDVVNYLKYFTFLSKDQIESLAVEVEQHPEERKAQKTLAQEMTKLVHGEKALQEAEHISEALFSGEVSRLTAEEISQGFKDVPTYEAPSDAPERLIDLVVAAGVTTSKRQAREDITNGAIYVNGLRRTEQSYILSEEDRIEGAYTLIRRGKKKYTLIKYAAQNRK</sequence>
<keyword evidence="2 11" id="KW-0963">Cytoplasm</keyword>
<reference evidence="14" key="2">
    <citation type="submission" date="2020-09" db="EMBL/GenBank/DDBJ databases">
        <authorList>
            <person name="Sun Q."/>
            <person name="Ohkuma M."/>
        </authorList>
    </citation>
    <scope>NUCLEOTIDE SEQUENCE</scope>
    <source>
        <strain evidence="14">JCM 15325</strain>
    </source>
</reference>
<keyword evidence="7 11" id="KW-0648">Protein biosynthesis</keyword>
<dbReference type="Gene3D" id="1.10.240.10">
    <property type="entry name" value="Tyrosyl-Transfer RNA Synthetase"/>
    <property type="match status" value="1"/>
</dbReference>
<evidence type="ECO:0000256" key="1">
    <source>
        <dbReference type="ARBA" id="ARBA00004496"/>
    </source>
</evidence>
<evidence type="ECO:0000256" key="7">
    <source>
        <dbReference type="ARBA" id="ARBA00022917"/>
    </source>
</evidence>
<reference evidence="14" key="1">
    <citation type="journal article" date="2014" name="Int. J. Syst. Evol. Microbiol.">
        <title>Complete genome sequence of Corynebacterium casei LMG S-19264T (=DSM 44701T), isolated from a smear-ripened cheese.</title>
        <authorList>
            <consortium name="US DOE Joint Genome Institute (JGI-PGF)"/>
            <person name="Walter F."/>
            <person name="Albersmeier A."/>
            <person name="Kalinowski J."/>
            <person name="Ruckert C."/>
        </authorList>
    </citation>
    <scope>NUCLEOTIDE SEQUENCE</scope>
    <source>
        <strain evidence="14">JCM 15325</strain>
    </source>
</reference>
<dbReference type="Pfam" id="PF00579">
    <property type="entry name" value="tRNA-synt_1b"/>
    <property type="match status" value="1"/>
</dbReference>
<evidence type="ECO:0000259" key="13">
    <source>
        <dbReference type="SMART" id="SM00363"/>
    </source>
</evidence>
<dbReference type="InterPro" id="IPR054608">
    <property type="entry name" value="SYY-like_C"/>
</dbReference>
<feature type="domain" description="RNA-binding S4" evidence="13">
    <location>
        <begin position="350"/>
        <end position="412"/>
    </location>
</feature>
<comment type="subunit">
    <text evidence="11">Homodimer.</text>
</comment>
<evidence type="ECO:0000313" key="14">
    <source>
        <dbReference type="EMBL" id="GGL45305.1"/>
    </source>
</evidence>
<feature type="binding site" evidence="11">
    <location>
        <position position="230"/>
    </location>
    <ligand>
        <name>ATP</name>
        <dbReference type="ChEBI" id="CHEBI:30616"/>
    </ligand>
</feature>
<feature type="short sequence motif" description="'KMSKS' region" evidence="11">
    <location>
        <begin position="227"/>
        <end position="231"/>
    </location>
</feature>
<feature type="binding site" evidence="11">
    <location>
        <position position="33"/>
    </location>
    <ligand>
        <name>L-tyrosine</name>
        <dbReference type="ChEBI" id="CHEBI:58315"/>
    </ligand>
</feature>
<feature type="binding site" evidence="11">
    <location>
        <position position="166"/>
    </location>
    <ligand>
        <name>L-tyrosine</name>
        <dbReference type="ChEBI" id="CHEBI:58315"/>
    </ligand>
</feature>
<comment type="function">
    <text evidence="11">Catalyzes the attachment of tyrosine to tRNA(Tyr) in a two-step reaction: tyrosine is first activated by ATP to form Tyr-AMP and then transferred to the acceptor end of tRNA(Tyr).</text>
</comment>
<dbReference type="Pfam" id="PF22421">
    <property type="entry name" value="SYY_C-terminal"/>
    <property type="match status" value="1"/>
</dbReference>
<comment type="subcellular location">
    <subcellularLocation>
        <location evidence="1 11">Cytoplasm</location>
    </subcellularLocation>
</comment>
<dbReference type="EMBL" id="BMOK01000002">
    <property type="protein sequence ID" value="GGL45305.1"/>
    <property type="molecule type" value="Genomic_DNA"/>
</dbReference>